<dbReference type="InterPro" id="IPR001123">
    <property type="entry name" value="LeuE-type"/>
</dbReference>
<evidence type="ECO:0000256" key="5">
    <source>
        <dbReference type="ARBA" id="ARBA00023136"/>
    </source>
</evidence>
<proteinExistence type="predicted"/>
<comment type="subcellular location">
    <subcellularLocation>
        <location evidence="1">Cell membrane</location>
        <topology evidence="1">Multi-pass membrane protein</topology>
    </subcellularLocation>
</comment>
<feature type="transmembrane region" description="Helical" evidence="6">
    <location>
        <begin position="35"/>
        <end position="60"/>
    </location>
</feature>
<feature type="transmembrane region" description="Helical" evidence="6">
    <location>
        <begin position="137"/>
        <end position="162"/>
    </location>
</feature>
<dbReference type="GO" id="GO:0005886">
    <property type="term" value="C:plasma membrane"/>
    <property type="evidence" value="ECO:0007669"/>
    <property type="project" value="UniProtKB-SubCell"/>
</dbReference>
<evidence type="ECO:0000256" key="1">
    <source>
        <dbReference type="ARBA" id="ARBA00004651"/>
    </source>
</evidence>
<feature type="transmembrane region" description="Helical" evidence="6">
    <location>
        <begin position="178"/>
        <end position="196"/>
    </location>
</feature>
<gene>
    <name evidence="7" type="ORF">SAMN05444716_103186</name>
</gene>
<dbReference type="EMBL" id="FPAB01000003">
    <property type="protein sequence ID" value="SFS65765.1"/>
    <property type="molecule type" value="Genomic_DNA"/>
</dbReference>
<sequence>MTGFALAILPLVITPGASLTLLIRHVTEGGRRRALPVVLGMATGLYTHALLAVAGLSALVMRSETAFTVVRVAGACYLIGLGVWTWRSAGRERSASGRRQRWRSPYPQTLFATVLNPKAASVYLTLVPQFLTPGRPLAGQILALATVQAVMVSLWLTAWALLLPRTAARPGGERFRRTVGRIAGAMLIGLGGWGLISW</sequence>
<keyword evidence="8" id="KW-1185">Reference proteome</keyword>
<evidence type="ECO:0000313" key="7">
    <source>
        <dbReference type="EMBL" id="SFS65765.1"/>
    </source>
</evidence>
<dbReference type="Pfam" id="PF01810">
    <property type="entry name" value="LysE"/>
    <property type="match status" value="1"/>
</dbReference>
<dbReference type="PANTHER" id="PTHR30086:SF20">
    <property type="entry name" value="ARGININE EXPORTER PROTEIN ARGO-RELATED"/>
    <property type="match status" value="1"/>
</dbReference>
<evidence type="ECO:0000256" key="4">
    <source>
        <dbReference type="ARBA" id="ARBA00022989"/>
    </source>
</evidence>
<evidence type="ECO:0000256" key="2">
    <source>
        <dbReference type="ARBA" id="ARBA00022475"/>
    </source>
</evidence>
<name>A0A1I6RM31_9ACTN</name>
<accession>A0A1I6RM31</accession>
<evidence type="ECO:0000313" key="8">
    <source>
        <dbReference type="Proteomes" id="UP000198873"/>
    </source>
</evidence>
<feature type="transmembrane region" description="Helical" evidence="6">
    <location>
        <begin position="66"/>
        <end position="89"/>
    </location>
</feature>
<evidence type="ECO:0000256" key="3">
    <source>
        <dbReference type="ARBA" id="ARBA00022692"/>
    </source>
</evidence>
<feature type="transmembrane region" description="Helical" evidence="6">
    <location>
        <begin position="6"/>
        <end position="23"/>
    </location>
</feature>
<keyword evidence="3 6" id="KW-0812">Transmembrane</keyword>
<keyword evidence="4 6" id="KW-1133">Transmembrane helix</keyword>
<dbReference type="PANTHER" id="PTHR30086">
    <property type="entry name" value="ARGININE EXPORTER PROTEIN ARGO"/>
    <property type="match status" value="1"/>
</dbReference>
<keyword evidence="2" id="KW-1003">Cell membrane</keyword>
<protein>
    <submittedName>
        <fullName evidence="7">Threonine/homoserine/homoserine lactone efflux protein</fullName>
    </submittedName>
</protein>
<organism evidence="7 8">
    <name type="scientific">Streptomyces harbinensis</name>
    <dbReference type="NCBI Taxonomy" id="1176198"/>
    <lineage>
        <taxon>Bacteria</taxon>
        <taxon>Bacillati</taxon>
        <taxon>Actinomycetota</taxon>
        <taxon>Actinomycetes</taxon>
        <taxon>Kitasatosporales</taxon>
        <taxon>Streptomycetaceae</taxon>
        <taxon>Streptomyces</taxon>
    </lineage>
</organism>
<dbReference type="Proteomes" id="UP000198873">
    <property type="component" value="Unassembled WGS sequence"/>
</dbReference>
<keyword evidence="5 6" id="KW-0472">Membrane</keyword>
<feature type="transmembrane region" description="Helical" evidence="6">
    <location>
        <begin position="110"/>
        <end position="131"/>
    </location>
</feature>
<dbReference type="AlphaFoldDB" id="A0A1I6RM31"/>
<reference evidence="8" key="1">
    <citation type="submission" date="2016-10" db="EMBL/GenBank/DDBJ databases">
        <authorList>
            <person name="Varghese N."/>
            <person name="Submissions S."/>
        </authorList>
    </citation>
    <scope>NUCLEOTIDE SEQUENCE [LARGE SCALE GENOMIC DNA]</scope>
    <source>
        <strain evidence="8">CGMCC 4.7047</strain>
    </source>
</reference>
<dbReference type="STRING" id="1176198.SAMN05444716_103186"/>
<dbReference type="RefSeq" id="WP_019433117.1">
    <property type="nucleotide sequence ID" value="NZ_CP054938.1"/>
</dbReference>
<dbReference type="GO" id="GO:0015171">
    <property type="term" value="F:amino acid transmembrane transporter activity"/>
    <property type="evidence" value="ECO:0007669"/>
    <property type="project" value="TreeGrafter"/>
</dbReference>
<evidence type="ECO:0000256" key="6">
    <source>
        <dbReference type="SAM" id="Phobius"/>
    </source>
</evidence>